<name>A0A1R1ID65_9RHOO</name>
<dbReference type="CDD" id="cd06150">
    <property type="entry name" value="YjgF_YER057c_UK114_like_2"/>
    <property type="match status" value="1"/>
</dbReference>
<dbReference type="Pfam" id="PF01042">
    <property type="entry name" value="Ribonuc_L-PSP"/>
    <property type="match status" value="1"/>
</dbReference>
<dbReference type="PANTHER" id="PTHR47328">
    <property type="match status" value="1"/>
</dbReference>
<dbReference type="PANTHER" id="PTHR47328:SF1">
    <property type="entry name" value="RUTC FAMILY PROTEIN YOAB"/>
    <property type="match status" value="1"/>
</dbReference>
<comment type="caution">
    <text evidence="2">The sequence shown here is derived from an EMBL/GenBank/DDBJ whole genome shotgun (WGS) entry which is preliminary data.</text>
</comment>
<dbReference type="SUPFAM" id="SSF55298">
    <property type="entry name" value="YjgF-like"/>
    <property type="match status" value="1"/>
</dbReference>
<protein>
    <recommendedName>
        <fullName evidence="4">RidA/YER057c/UK114 family protein</fullName>
    </recommendedName>
</protein>
<dbReference type="Gene3D" id="3.30.1330.40">
    <property type="entry name" value="RutC-like"/>
    <property type="match status" value="1"/>
</dbReference>
<dbReference type="STRING" id="418702.BJN45_03460"/>
<dbReference type="InterPro" id="IPR035959">
    <property type="entry name" value="RutC-like_sf"/>
</dbReference>
<reference evidence="2 3" key="1">
    <citation type="submission" date="2016-10" db="EMBL/GenBank/DDBJ databases">
        <title>Alkaliphiles isolated from bioreactors.</title>
        <authorList>
            <person name="Salah Z."/>
            <person name="Rout S.P."/>
            <person name="Humphreys P.N."/>
        </authorList>
    </citation>
    <scope>NUCLEOTIDE SEQUENCE [LARGE SCALE GENOMIC DNA]</scope>
    <source>
        <strain evidence="2 3">ZS02</strain>
    </source>
</reference>
<evidence type="ECO:0008006" key="4">
    <source>
        <dbReference type="Google" id="ProtNLM"/>
    </source>
</evidence>
<keyword evidence="3" id="KW-1185">Reference proteome</keyword>
<dbReference type="EMBL" id="MTHD01000001">
    <property type="protein sequence ID" value="OMG56681.1"/>
    <property type="molecule type" value="Genomic_DNA"/>
</dbReference>
<dbReference type="InterPro" id="IPR019897">
    <property type="entry name" value="RidA_CS"/>
</dbReference>
<proteinExistence type="inferred from homology"/>
<accession>A0A1R1ID65</accession>
<evidence type="ECO:0000313" key="3">
    <source>
        <dbReference type="Proteomes" id="UP000187526"/>
    </source>
</evidence>
<dbReference type="AlphaFoldDB" id="A0A1R1ID65"/>
<sequence>MSIQRHGTTRRYSDAVVHNGTVYLVEVSALADAGVADQTADMLASVECLLAQVGSDKRQLLMATIYLADMADYDAMNAVWDAWVPEGFAPSRACVQARLAKPEYRVEIALTAAIIQD</sequence>
<gene>
    <name evidence="2" type="ORF">BJN45_03460</name>
</gene>
<dbReference type="Proteomes" id="UP000187526">
    <property type="component" value="Unassembled WGS sequence"/>
</dbReference>
<organism evidence="2 3">
    <name type="scientific">Azonexus hydrophilus</name>
    <dbReference type="NCBI Taxonomy" id="418702"/>
    <lineage>
        <taxon>Bacteria</taxon>
        <taxon>Pseudomonadati</taxon>
        <taxon>Pseudomonadota</taxon>
        <taxon>Betaproteobacteria</taxon>
        <taxon>Rhodocyclales</taxon>
        <taxon>Azonexaceae</taxon>
        <taxon>Azonexus</taxon>
    </lineage>
</organism>
<dbReference type="InterPro" id="IPR035709">
    <property type="entry name" value="YoaB-like"/>
</dbReference>
<dbReference type="PROSITE" id="PS01094">
    <property type="entry name" value="UPF0076"/>
    <property type="match status" value="1"/>
</dbReference>
<comment type="similarity">
    <text evidence="1">Belongs to the RutC family.</text>
</comment>
<evidence type="ECO:0000313" key="2">
    <source>
        <dbReference type="EMBL" id="OMG56681.1"/>
    </source>
</evidence>
<dbReference type="OrthoDB" id="6899345at2"/>
<dbReference type="InterPro" id="IPR006175">
    <property type="entry name" value="YjgF/YER057c/UK114"/>
</dbReference>
<evidence type="ECO:0000256" key="1">
    <source>
        <dbReference type="ARBA" id="ARBA00010552"/>
    </source>
</evidence>
<dbReference type="RefSeq" id="WP_076092063.1">
    <property type="nucleotide sequence ID" value="NZ_MTHD01000001.1"/>
</dbReference>